<dbReference type="InterPro" id="IPR036900">
    <property type="entry name" value="A-D-PHexomutase_C_sf"/>
</dbReference>
<dbReference type="RefSeq" id="WP_023370847.1">
    <property type="nucleotide sequence ID" value="NZ_CECR01000028.1"/>
</dbReference>
<evidence type="ECO:0000313" key="21">
    <source>
        <dbReference type="Proteomes" id="UP000069831"/>
    </source>
</evidence>
<dbReference type="Pfam" id="PF00408">
    <property type="entry name" value="PGM_PMM_IV"/>
    <property type="match status" value="1"/>
</dbReference>
<feature type="active site" description="Phosphoserine intermediate" evidence="9">
    <location>
        <position position="101"/>
    </location>
</feature>
<dbReference type="PROSITE" id="PS00710">
    <property type="entry name" value="PGM_PMM"/>
    <property type="match status" value="1"/>
</dbReference>
<dbReference type="GO" id="GO:0009252">
    <property type="term" value="P:peptidoglycan biosynthetic process"/>
    <property type="evidence" value="ECO:0007669"/>
    <property type="project" value="TreeGrafter"/>
</dbReference>
<dbReference type="NCBIfam" id="TIGR01455">
    <property type="entry name" value="glmM"/>
    <property type="match status" value="1"/>
</dbReference>
<dbReference type="FunFam" id="3.40.120.10:FF:000002">
    <property type="entry name" value="Phosphoglucosamine mutase"/>
    <property type="match status" value="1"/>
</dbReference>
<dbReference type="Proteomes" id="UP000315224">
    <property type="component" value="Unassembled WGS sequence"/>
</dbReference>
<evidence type="ECO:0000259" key="13">
    <source>
        <dbReference type="Pfam" id="PF02878"/>
    </source>
</evidence>
<evidence type="ECO:0000256" key="7">
    <source>
        <dbReference type="ARBA" id="ARBA00066330"/>
    </source>
</evidence>
<keyword evidence="5 9" id="KW-0413">Isomerase</keyword>
<keyword evidence="3 9" id="KW-0479">Metal-binding</keyword>
<feature type="domain" description="Alpha-D-phosphohexomutase alpha/beta/alpha" evidence="14">
    <location>
        <begin position="166"/>
        <end position="253"/>
    </location>
</feature>
<comment type="catalytic activity">
    <reaction evidence="6 9 11">
        <text>alpha-D-glucosamine 1-phosphate = D-glucosamine 6-phosphate</text>
        <dbReference type="Rhea" id="RHEA:23424"/>
        <dbReference type="ChEBI" id="CHEBI:58516"/>
        <dbReference type="ChEBI" id="CHEBI:58725"/>
        <dbReference type="EC" id="5.4.2.10"/>
    </reaction>
</comment>
<evidence type="ECO:0000256" key="11">
    <source>
        <dbReference type="RuleBase" id="RU004327"/>
    </source>
</evidence>
<proteinExistence type="inferred from homology"/>
<evidence type="ECO:0000256" key="2">
    <source>
        <dbReference type="ARBA" id="ARBA00022553"/>
    </source>
</evidence>
<dbReference type="EMBL" id="FIIF01000001">
    <property type="protein sequence ID" value="CYV44304.1"/>
    <property type="molecule type" value="Genomic_DNA"/>
</dbReference>
<dbReference type="Proteomes" id="UP000069831">
    <property type="component" value="Unassembled WGS sequence"/>
</dbReference>
<feature type="binding site" evidence="9">
    <location>
        <position position="244"/>
    </location>
    <ligand>
        <name>Mg(2+)</name>
        <dbReference type="ChEBI" id="CHEBI:18420"/>
    </ligand>
</feature>
<evidence type="ECO:0000313" key="24">
    <source>
        <dbReference type="Proteomes" id="UP000075041"/>
    </source>
</evidence>
<dbReference type="SUPFAM" id="SSF55957">
    <property type="entry name" value="Phosphoglucomutase, C-terminal domain"/>
    <property type="match status" value="1"/>
</dbReference>
<dbReference type="InterPro" id="IPR005845">
    <property type="entry name" value="A-D-PHexomutase_a/b/a-II"/>
</dbReference>
<keyword evidence="2 9" id="KW-0597">Phosphoprotein</keyword>
<dbReference type="Proteomes" id="UP000075041">
    <property type="component" value="Unassembled WGS sequence"/>
</dbReference>
<evidence type="ECO:0000313" key="25">
    <source>
        <dbReference type="Proteomes" id="UP000315224"/>
    </source>
</evidence>
<reference evidence="21 22" key="1">
    <citation type="submission" date="2016-02" db="EMBL/GenBank/DDBJ databases">
        <authorList>
            <consortium name="Pathogen Informatics"/>
        </authorList>
    </citation>
    <scope>NUCLEOTIDE SEQUENCE [LARGE SCALE GENOMIC DNA]</scope>
    <source>
        <strain evidence="16 24">LOLA-SS005</strain>
        <strain evidence="17 22">LSS44</strain>
        <strain evidence="18 23">LSS82</strain>
        <strain evidence="19 21">LSS95</strain>
    </source>
</reference>
<gene>
    <name evidence="9 19" type="primary">glmM</name>
    <name evidence="16" type="ORF">ERS132356_01376</name>
    <name evidence="17" type="ORF">ERS132406_00912</name>
    <name evidence="18" type="ORF">ERS132444_00241</name>
    <name evidence="19" type="ORF">ERS132457_01043</name>
    <name evidence="20" type="ORF">FH692_02905</name>
</gene>
<dbReference type="Proteomes" id="UP000074825">
    <property type="component" value="Unassembled WGS sequence"/>
</dbReference>
<dbReference type="InterPro" id="IPR005843">
    <property type="entry name" value="A-D-PHexomutase_C"/>
</dbReference>
<evidence type="ECO:0000256" key="8">
    <source>
        <dbReference type="ARBA" id="ARBA00068193"/>
    </source>
</evidence>
<dbReference type="EMBL" id="FIIR01000009">
    <property type="protein sequence ID" value="CYV83357.1"/>
    <property type="molecule type" value="Genomic_DNA"/>
</dbReference>
<evidence type="ECO:0000256" key="4">
    <source>
        <dbReference type="ARBA" id="ARBA00022842"/>
    </source>
</evidence>
<keyword evidence="4 9" id="KW-0460">Magnesium</keyword>
<dbReference type="EMBL" id="VIEK01000003">
    <property type="protein sequence ID" value="TQE89333.1"/>
    <property type="molecule type" value="Genomic_DNA"/>
</dbReference>
<evidence type="ECO:0000256" key="3">
    <source>
        <dbReference type="ARBA" id="ARBA00022723"/>
    </source>
</evidence>
<evidence type="ECO:0000313" key="16">
    <source>
        <dbReference type="EMBL" id="CYU09464.1"/>
    </source>
</evidence>
<dbReference type="GO" id="GO:0000287">
    <property type="term" value="F:magnesium ion binding"/>
    <property type="evidence" value="ECO:0007669"/>
    <property type="project" value="UniProtKB-UniRule"/>
</dbReference>
<dbReference type="GO" id="GO:0005829">
    <property type="term" value="C:cytosol"/>
    <property type="evidence" value="ECO:0007669"/>
    <property type="project" value="TreeGrafter"/>
</dbReference>
<dbReference type="HAMAP" id="MF_01554_B">
    <property type="entry name" value="GlmM_B"/>
    <property type="match status" value="1"/>
</dbReference>
<dbReference type="Pfam" id="PF02879">
    <property type="entry name" value="PGM_PMM_II"/>
    <property type="match status" value="1"/>
</dbReference>
<dbReference type="GO" id="GO:0006048">
    <property type="term" value="P:UDP-N-acetylglucosamine biosynthetic process"/>
    <property type="evidence" value="ECO:0007669"/>
    <property type="project" value="TreeGrafter"/>
</dbReference>
<dbReference type="GO" id="GO:0004615">
    <property type="term" value="F:phosphomannomutase activity"/>
    <property type="evidence" value="ECO:0007669"/>
    <property type="project" value="TreeGrafter"/>
</dbReference>
<evidence type="ECO:0000313" key="20">
    <source>
        <dbReference type="EMBL" id="TQE89333.1"/>
    </source>
</evidence>
<dbReference type="EMBL" id="FIFJ01000016">
    <property type="protein sequence ID" value="CYU09464.1"/>
    <property type="molecule type" value="Genomic_DNA"/>
</dbReference>
<dbReference type="Proteomes" id="UP000072083">
    <property type="component" value="Unassembled WGS sequence"/>
</dbReference>
<evidence type="ECO:0000259" key="12">
    <source>
        <dbReference type="Pfam" id="PF00408"/>
    </source>
</evidence>
<evidence type="ECO:0000256" key="10">
    <source>
        <dbReference type="RuleBase" id="RU004326"/>
    </source>
</evidence>
<dbReference type="GO" id="GO:0008966">
    <property type="term" value="F:phosphoglucosamine mutase activity"/>
    <property type="evidence" value="ECO:0007669"/>
    <property type="project" value="UniProtKB-UniRule"/>
</dbReference>
<dbReference type="Gene3D" id="3.30.310.50">
    <property type="entry name" value="Alpha-D-phosphohexomutase, C-terminal domain"/>
    <property type="match status" value="1"/>
</dbReference>
<dbReference type="EMBL" id="FIGZ01000007">
    <property type="protein sequence ID" value="CYU84086.1"/>
    <property type="molecule type" value="Genomic_DNA"/>
</dbReference>
<dbReference type="PANTHER" id="PTHR42946">
    <property type="entry name" value="PHOSPHOHEXOSE MUTASE"/>
    <property type="match status" value="1"/>
</dbReference>
<comment type="PTM">
    <text evidence="9">Activated by phosphorylation.</text>
</comment>
<evidence type="ECO:0000313" key="22">
    <source>
        <dbReference type="Proteomes" id="UP000072083"/>
    </source>
</evidence>
<evidence type="ECO:0000259" key="14">
    <source>
        <dbReference type="Pfam" id="PF02879"/>
    </source>
</evidence>
<evidence type="ECO:0000256" key="5">
    <source>
        <dbReference type="ARBA" id="ARBA00023235"/>
    </source>
</evidence>
<feature type="domain" description="Alpha-D-phosphohexomutase alpha/beta/alpha" evidence="13">
    <location>
        <begin position="3"/>
        <end position="136"/>
    </location>
</feature>
<dbReference type="InterPro" id="IPR005841">
    <property type="entry name" value="Alpha-D-phosphohexomutase_SF"/>
</dbReference>
<dbReference type="Pfam" id="PF02878">
    <property type="entry name" value="PGM_PMM_I"/>
    <property type="match status" value="1"/>
</dbReference>
<evidence type="ECO:0000256" key="6">
    <source>
        <dbReference type="ARBA" id="ARBA00050364"/>
    </source>
</evidence>
<comment type="cofactor">
    <cofactor evidence="9">
        <name>Mg(2+)</name>
        <dbReference type="ChEBI" id="CHEBI:18420"/>
    </cofactor>
    <text evidence="9">Binds 1 Mg(2+) ion per subunit.</text>
</comment>
<evidence type="ECO:0000313" key="17">
    <source>
        <dbReference type="EMBL" id="CYU84086.1"/>
    </source>
</evidence>
<dbReference type="SUPFAM" id="SSF53738">
    <property type="entry name" value="Phosphoglucomutase, first 3 domains"/>
    <property type="match status" value="3"/>
</dbReference>
<evidence type="ECO:0000313" key="18">
    <source>
        <dbReference type="EMBL" id="CYV44304.1"/>
    </source>
</evidence>
<feature type="modified residue" description="Phosphoserine" evidence="9">
    <location>
        <position position="101"/>
    </location>
</feature>
<dbReference type="InterPro" id="IPR006352">
    <property type="entry name" value="GlmM_bact"/>
</dbReference>
<protein>
    <recommendedName>
        <fullName evidence="8 9">Phosphoglucosamine mutase</fullName>
        <ecNumber evidence="7 9">5.4.2.10</ecNumber>
    </recommendedName>
</protein>
<evidence type="ECO:0000256" key="1">
    <source>
        <dbReference type="ARBA" id="ARBA00010231"/>
    </source>
</evidence>
<feature type="binding site" description="via phosphate group" evidence="9">
    <location>
        <position position="101"/>
    </location>
    <ligand>
        <name>Mg(2+)</name>
        <dbReference type="ChEBI" id="CHEBI:18420"/>
    </ligand>
</feature>
<dbReference type="PRINTS" id="PR00509">
    <property type="entry name" value="PGMPMM"/>
</dbReference>
<dbReference type="InterPro" id="IPR016055">
    <property type="entry name" value="A-D-PHexomutase_a/b/a-I/II/III"/>
</dbReference>
<dbReference type="GO" id="GO:0005975">
    <property type="term" value="P:carbohydrate metabolic process"/>
    <property type="evidence" value="ECO:0007669"/>
    <property type="project" value="InterPro"/>
</dbReference>
<dbReference type="EC" id="5.4.2.10" evidence="7 9"/>
<dbReference type="FunFam" id="3.40.120.10:FF:000001">
    <property type="entry name" value="Phosphoglucosamine mutase"/>
    <property type="match status" value="1"/>
</dbReference>
<reference evidence="20 25" key="2">
    <citation type="submission" date="2019-06" db="EMBL/GenBank/DDBJ databases">
        <title>Comprehensive assessment of Oxford Nanopore MinION sequencing for bacterial characterization and routine diagnosis.</title>
        <authorList>
            <person name="Tan S."/>
            <person name="Dvorak C.M.T."/>
            <person name="Gebhart C."/>
            <person name="Estrada A."/>
            <person name="Marthaler D.G."/>
            <person name="Murtaugh M.P."/>
        </authorList>
    </citation>
    <scope>NUCLEOTIDE SEQUENCE [LARGE SCALE GENOMIC DNA]</scope>
    <source>
        <strain evidence="20 25">2017UMN1435.21</strain>
    </source>
</reference>
<comment type="similarity">
    <text evidence="1 9 10">Belongs to the phosphohexose mutase family.</text>
</comment>
<feature type="binding site" evidence="9">
    <location>
        <position position="240"/>
    </location>
    <ligand>
        <name>Mg(2+)</name>
        <dbReference type="ChEBI" id="CHEBI:18420"/>
    </ligand>
</feature>
<comment type="function">
    <text evidence="9 11">Catalyzes the conversion of glucosamine-6-phosphate to glucosamine-1-phosphate.</text>
</comment>
<dbReference type="FunFam" id="3.30.310.50:FF:000001">
    <property type="entry name" value="Phosphoglucosamine mutase"/>
    <property type="match status" value="1"/>
</dbReference>
<dbReference type="Pfam" id="PF02880">
    <property type="entry name" value="PGM_PMM_III"/>
    <property type="match status" value="1"/>
</dbReference>
<organism evidence="19 21">
    <name type="scientific">Streptococcus suis</name>
    <dbReference type="NCBI Taxonomy" id="1307"/>
    <lineage>
        <taxon>Bacteria</taxon>
        <taxon>Bacillati</taxon>
        <taxon>Bacillota</taxon>
        <taxon>Bacilli</taxon>
        <taxon>Lactobacillales</taxon>
        <taxon>Streptococcaceae</taxon>
        <taxon>Streptococcus</taxon>
    </lineage>
</organism>
<evidence type="ECO:0000256" key="9">
    <source>
        <dbReference type="HAMAP-Rule" id="MF_01554"/>
    </source>
</evidence>
<dbReference type="AlphaFoldDB" id="A0A116L6V6"/>
<dbReference type="PANTHER" id="PTHR42946:SF1">
    <property type="entry name" value="PHOSPHOGLUCOMUTASE (ALPHA-D-GLUCOSE-1,6-BISPHOSPHATE-DEPENDENT)"/>
    <property type="match status" value="1"/>
</dbReference>
<sequence>MGKYFGTDGVRGEANVELTPELAFKLGRFGGYVLSQHETDVPRVFVARDTRISGQMLEAALIAGLLSVGIHVYKLGVLATPGVAHLVKTEKASAGVMISASHNPAQDNGIKFFAGDGFKLDDALEAEIEALLDAEEDTLPRPSAQGLGDVVEYPEGLRKYQQFLVSTGTDLDGMKVALDTANGAAATSARQIFVDLGADLTVMAEKPDGLNINEGVGSTHPEKLQELVKETGSQIGLAFDGDSDRLIAVDENGDLVDGDRIMYIVGKYLADRGLLAKNTIVTTVMSNLGFHKALDREGIEKAVTAVGDRYVVEEMRKEGYNVGGEQSGHVILMDYNTTGDGQLTAVQLTKIMKETGKKLSELAAEVTIYPQKLVNIRVENSMKDKAMEVPAIAAIIEKMEAEMAGNGRILVRPSGTEPLLRVMAEAPTDAEVDYYVDTIADVVRAEIGLD</sequence>
<dbReference type="InterPro" id="IPR050060">
    <property type="entry name" value="Phosphoglucosamine_mutase"/>
</dbReference>
<dbReference type="InterPro" id="IPR005844">
    <property type="entry name" value="A-D-PHexomutase_a/b/a-I"/>
</dbReference>
<name>A0A116L6V6_STRSU</name>
<evidence type="ECO:0000313" key="19">
    <source>
        <dbReference type="EMBL" id="CYV83357.1"/>
    </source>
</evidence>
<accession>A0A116L6V6</accession>
<dbReference type="InterPro" id="IPR005846">
    <property type="entry name" value="A-D-PHexomutase_a/b/a-III"/>
</dbReference>
<dbReference type="Gene3D" id="3.40.120.10">
    <property type="entry name" value="Alpha-D-Glucose-1,6-Bisphosphate, subunit A, domain 3"/>
    <property type="match status" value="3"/>
</dbReference>
<dbReference type="CDD" id="cd05802">
    <property type="entry name" value="GlmM"/>
    <property type="match status" value="1"/>
</dbReference>
<feature type="binding site" evidence="9">
    <location>
        <position position="242"/>
    </location>
    <ligand>
        <name>Mg(2+)</name>
        <dbReference type="ChEBI" id="CHEBI:18420"/>
    </ligand>
</feature>
<evidence type="ECO:0000259" key="15">
    <source>
        <dbReference type="Pfam" id="PF02880"/>
    </source>
</evidence>
<feature type="domain" description="Alpha-D-phosphohexomutase C-terminal" evidence="12">
    <location>
        <begin position="373"/>
        <end position="441"/>
    </location>
</feature>
<feature type="domain" description="Alpha-D-phosphohexomutase alpha/beta/alpha" evidence="15">
    <location>
        <begin position="257"/>
        <end position="365"/>
    </location>
</feature>
<evidence type="ECO:0000313" key="23">
    <source>
        <dbReference type="Proteomes" id="UP000074825"/>
    </source>
</evidence>
<dbReference type="InterPro" id="IPR016066">
    <property type="entry name" value="A-D-PHexomutase_CS"/>
</dbReference>